<reference evidence="3 4" key="1">
    <citation type="submission" date="2019-06" db="EMBL/GenBank/DDBJ databases">
        <title>Genome Sequence of the Brown Rot Fungal Pathogen Monilinia laxa.</title>
        <authorList>
            <person name="De Miccolis Angelini R.M."/>
            <person name="Landi L."/>
            <person name="Abate D."/>
            <person name="Pollastro S."/>
            <person name="Romanazzi G."/>
            <person name="Faretra F."/>
        </authorList>
    </citation>
    <scope>NUCLEOTIDE SEQUENCE [LARGE SCALE GENOMIC DNA]</scope>
    <source>
        <strain evidence="3 4">Mlax316</strain>
    </source>
</reference>
<keyword evidence="1" id="KW-0812">Transmembrane</keyword>
<organism evidence="3 4">
    <name type="scientific">Monilinia laxa</name>
    <name type="common">Brown rot fungus</name>
    <name type="synonym">Sclerotinia laxa</name>
    <dbReference type="NCBI Taxonomy" id="61186"/>
    <lineage>
        <taxon>Eukaryota</taxon>
        <taxon>Fungi</taxon>
        <taxon>Dikarya</taxon>
        <taxon>Ascomycota</taxon>
        <taxon>Pezizomycotina</taxon>
        <taxon>Leotiomycetes</taxon>
        <taxon>Helotiales</taxon>
        <taxon>Sclerotiniaceae</taxon>
        <taxon>Monilinia</taxon>
    </lineage>
</organism>
<keyword evidence="1" id="KW-1133">Transmembrane helix</keyword>
<proteinExistence type="predicted"/>
<dbReference type="Proteomes" id="UP000326757">
    <property type="component" value="Unassembled WGS sequence"/>
</dbReference>
<protein>
    <submittedName>
        <fullName evidence="3">Uncharacterized protein</fullName>
    </submittedName>
</protein>
<evidence type="ECO:0000313" key="3">
    <source>
        <dbReference type="EMBL" id="KAB8297039.1"/>
    </source>
</evidence>
<sequence length="99" mass="10935">MTPGYNAIIFSIHILLLSSQPETQGRQSMHLGGVKGIHLYITHLHTTCLHITHQITTKISPGGFILGLGFCLILLISRFVARKKGGTEIGEDENLRIMK</sequence>
<evidence type="ECO:0000256" key="2">
    <source>
        <dbReference type="SAM" id="SignalP"/>
    </source>
</evidence>
<comment type="caution">
    <text evidence="3">The sequence shown here is derived from an EMBL/GenBank/DDBJ whole genome shotgun (WGS) entry which is preliminary data.</text>
</comment>
<dbReference type="EMBL" id="VIGI01000008">
    <property type="protein sequence ID" value="KAB8297039.1"/>
    <property type="molecule type" value="Genomic_DNA"/>
</dbReference>
<keyword evidence="1" id="KW-0472">Membrane</keyword>
<evidence type="ECO:0000256" key="1">
    <source>
        <dbReference type="SAM" id="Phobius"/>
    </source>
</evidence>
<feature type="signal peptide" evidence="2">
    <location>
        <begin position="1"/>
        <end position="25"/>
    </location>
</feature>
<evidence type="ECO:0000313" key="4">
    <source>
        <dbReference type="Proteomes" id="UP000326757"/>
    </source>
</evidence>
<dbReference type="AlphaFoldDB" id="A0A5N6K424"/>
<gene>
    <name evidence="3" type="ORF">EYC80_002437</name>
</gene>
<keyword evidence="2" id="KW-0732">Signal</keyword>
<feature type="chain" id="PRO_5024876460" evidence="2">
    <location>
        <begin position="26"/>
        <end position="99"/>
    </location>
</feature>
<accession>A0A5N6K424</accession>
<feature type="transmembrane region" description="Helical" evidence="1">
    <location>
        <begin position="62"/>
        <end position="81"/>
    </location>
</feature>
<name>A0A5N6K424_MONLA</name>
<keyword evidence="4" id="KW-1185">Reference proteome</keyword>